<dbReference type="GO" id="GO:0008757">
    <property type="term" value="F:S-adenosylmethionine-dependent methyltransferase activity"/>
    <property type="evidence" value="ECO:0007669"/>
    <property type="project" value="InterPro"/>
</dbReference>
<organism evidence="5 6">
    <name type="scientific">Micractinium conductrix</name>
    <dbReference type="NCBI Taxonomy" id="554055"/>
    <lineage>
        <taxon>Eukaryota</taxon>
        <taxon>Viridiplantae</taxon>
        <taxon>Chlorophyta</taxon>
        <taxon>core chlorophytes</taxon>
        <taxon>Trebouxiophyceae</taxon>
        <taxon>Chlorellales</taxon>
        <taxon>Chlorellaceae</taxon>
        <taxon>Chlorella clade</taxon>
        <taxon>Micractinium</taxon>
    </lineage>
</organism>
<dbReference type="STRING" id="554055.A0A2P6VEZ4"/>
<evidence type="ECO:0000256" key="3">
    <source>
        <dbReference type="ARBA" id="ARBA00022679"/>
    </source>
</evidence>
<dbReference type="PANTHER" id="PTHR32183:SF11">
    <property type="entry name" value="THIOL METHYLTRANSFERASE 2-RELATED"/>
    <property type="match status" value="1"/>
</dbReference>
<dbReference type="OrthoDB" id="276151at2759"/>
<evidence type="ECO:0000313" key="5">
    <source>
        <dbReference type="EMBL" id="PSC72662.1"/>
    </source>
</evidence>
<dbReference type="SUPFAM" id="SSF53335">
    <property type="entry name" value="S-adenosyl-L-methionine-dependent methyltransferases"/>
    <property type="match status" value="1"/>
</dbReference>
<dbReference type="Proteomes" id="UP000239649">
    <property type="component" value="Unassembled WGS sequence"/>
</dbReference>
<dbReference type="Gene3D" id="3.40.50.150">
    <property type="entry name" value="Vaccinia Virus protein VP39"/>
    <property type="match status" value="1"/>
</dbReference>
<keyword evidence="4" id="KW-0949">S-adenosyl-L-methionine</keyword>
<dbReference type="GO" id="GO:0032259">
    <property type="term" value="P:methylation"/>
    <property type="evidence" value="ECO:0007669"/>
    <property type="project" value="UniProtKB-KW"/>
</dbReference>
<accession>A0A2P6VEZ4</accession>
<evidence type="ECO:0000256" key="4">
    <source>
        <dbReference type="ARBA" id="ARBA00022691"/>
    </source>
</evidence>
<evidence type="ECO:0000256" key="2">
    <source>
        <dbReference type="ARBA" id="ARBA00022603"/>
    </source>
</evidence>
<dbReference type="InterPro" id="IPR029063">
    <property type="entry name" value="SAM-dependent_MTases_sf"/>
</dbReference>
<dbReference type="AlphaFoldDB" id="A0A2P6VEZ4"/>
<keyword evidence="3" id="KW-0808">Transferase</keyword>
<keyword evidence="6" id="KW-1185">Reference proteome</keyword>
<keyword evidence="2 5" id="KW-0489">Methyltransferase</keyword>
<reference evidence="5 6" key="1">
    <citation type="journal article" date="2018" name="Plant J.">
        <title>Genome sequences of Chlorella sorokiniana UTEX 1602 and Micractinium conductrix SAG 241.80: implications to maltose excretion by a green alga.</title>
        <authorList>
            <person name="Arriola M.B."/>
            <person name="Velmurugan N."/>
            <person name="Zhang Y."/>
            <person name="Plunkett M.H."/>
            <person name="Hondzo H."/>
            <person name="Barney B.M."/>
        </authorList>
    </citation>
    <scope>NUCLEOTIDE SEQUENCE [LARGE SCALE GENOMIC DNA]</scope>
    <source>
        <strain evidence="5 6">SAG 241.80</strain>
    </source>
</reference>
<gene>
    <name evidence="5" type="ORF">C2E20_3869</name>
</gene>
<dbReference type="EMBL" id="LHPF02000009">
    <property type="protein sequence ID" value="PSC72662.1"/>
    <property type="molecule type" value="Genomic_DNA"/>
</dbReference>
<comment type="caution">
    <text evidence="5">The sequence shown here is derived from an EMBL/GenBank/DDBJ whole genome shotgun (WGS) entry which is preliminary data.</text>
</comment>
<sequence length="220" mass="23437">MSGEELHKSYSARWENMWTQDGVLKPGQAFDAAKSSPALSAQLASGGLDVCGKRVLVPGCGRGYDLVEFARAGAGLAAGLELAPTAAAAAEAYLGEALSGEEAAHVQVHSGDFFAWKCPTGEAFDLGFDYTFMCALHPNMRADWATSWARLLAPGATLACLAFPLNHDKETGPPWPVTEQMYKDLLLPAGFTLVREEPVPAELSHAGRGGKEALLVFRRT</sequence>
<evidence type="ECO:0000256" key="1">
    <source>
        <dbReference type="ARBA" id="ARBA00022553"/>
    </source>
</evidence>
<dbReference type="PROSITE" id="PS51585">
    <property type="entry name" value="SAM_MT_TPMT"/>
    <property type="match status" value="1"/>
</dbReference>
<protein>
    <submittedName>
        <fullName evidence="5">S-adenosyl-L-methionine-dependent methyltransferase</fullName>
    </submittedName>
</protein>
<dbReference type="Pfam" id="PF05724">
    <property type="entry name" value="TPMT"/>
    <property type="match status" value="1"/>
</dbReference>
<dbReference type="InterPro" id="IPR008854">
    <property type="entry name" value="TPMT"/>
</dbReference>
<keyword evidence="1" id="KW-0597">Phosphoprotein</keyword>
<dbReference type="PANTHER" id="PTHR32183">
    <property type="match status" value="1"/>
</dbReference>
<evidence type="ECO:0000313" key="6">
    <source>
        <dbReference type="Proteomes" id="UP000239649"/>
    </source>
</evidence>
<name>A0A2P6VEZ4_9CHLO</name>
<proteinExistence type="predicted"/>